<protein>
    <recommendedName>
        <fullName evidence="3">Helix-turn-helix domain-containing protein</fullName>
    </recommendedName>
</protein>
<evidence type="ECO:0000313" key="2">
    <source>
        <dbReference type="Proteomes" id="UP000094067"/>
    </source>
</evidence>
<name>A0A1E3A352_9FIRM</name>
<dbReference type="RefSeq" id="WP_069153717.1">
    <property type="nucleotide sequence ID" value="NZ_MCGH01000003.1"/>
</dbReference>
<organism evidence="1 2">
    <name type="scientific">Eisenbergiella tayi</name>
    <dbReference type="NCBI Taxonomy" id="1432052"/>
    <lineage>
        <taxon>Bacteria</taxon>
        <taxon>Bacillati</taxon>
        <taxon>Bacillota</taxon>
        <taxon>Clostridia</taxon>
        <taxon>Lachnospirales</taxon>
        <taxon>Lachnospiraceae</taxon>
        <taxon>Eisenbergiella</taxon>
    </lineage>
</organism>
<reference evidence="1 2" key="1">
    <citation type="submission" date="2016-07" db="EMBL/GenBank/DDBJ databases">
        <title>Characterization of isolates of Eisenbergiella tayi derived from blood cultures, using whole genome sequencing.</title>
        <authorList>
            <person name="Burdz T."/>
            <person name="Wiebe D."/>
            <person name="Huynh C."/>
            <person name="Bernard K."/>
        </authorList>
    </citation>
    <scope>NUCLEOTIDE SEQUENCE [LARGE SCALE GENOMIC DNA]</scope>
    <source>
        <strain evidence="1 2">NML 110608</strain>
    </source>
</reference>
<sequence length="129" mass="15008">MREWTRITVHQAAQKLGISDQAVRVQMQSGDLKIGKIMRGDRGHNTYIIYEELVDKVIERLPINDTELQTENFTAEARVFKDGRVVTRVRPVEPEDKQGYKETQFCIITDLFETAEEASEFLSQYKIEK</sequence>
<proteinExistence type="predicted"/>
<gene>
    <name evidence="1" type="ORF">BEI61_03978</name>
</gene>
<dbReference type="EMBL" id="MCGH01000003">
    <property type="protein sequence ID" value="ODM03184.1"/>
    <property type="molecule type" value="Genomic_DNA"/>
</dbReference>
<evidence type="ECO:0008006" key="3">
    <source>
        <dbReference type="Google" id="ProtNLM"/>
    </source>
</evidence>
<evidence type="ECO:0000313" key="1">
    <source>
        <dbReference type="EMBL" id="ODM03184.1"/>
    </source>
</evidence>
<comment type="caution">
    <text evidence="1">The sequence shown here is derived from an EMBL/GenBank/DDBJ whole genome shotgun (WGS) entry which is preliminary data.</text>
</comment>
<accession>A0A1E3A352</accession>
<dbReference type="AlphaFoldDB" id="A0A1E3A352"/>
<dbReference type="Proteomes" id="UP000094067">
    <property type="component" value="Unassembled WGS sequence"/>
</dbReference>